<reference evidence="3 4" key="1">
    <citation type="journal article" date="2012" name="Genome Biol.">
        <title>Sequencing three crocodilian genomes to illuminate the evolution of archosaurs and amniotes.</title>
        <authorList>
            <person name="St John J.A."/>
            <person name="Braun E.L."/>
            <person name="Isberg S.R."/>
            <person name="Miles L.G."/>
            <person name="Chong A.Y."/>
            <person name="Gongora J."/>
            <person name="Dalzell P."/>
            <person name="Moran C."/>
            <person name="Bed'hom B."/>
            <person name="Abzhanov A."/>
            <person name="Burgess S.C."/>
            <person name="Cooksey A.M."/>
            <person name="Castoe T.A."/>
            <person name="Crawford N.G."/>
            <person name="Densmore L.D."/>
            <person name="Drew J.C."/>
            <person name="Edwards S.V."/>
            <person name="Faircloth B.C."/>
            <person name="Fujita M.K."/>
            <person name="Greenwold M.J."/>
            <person name="Hoffmann F.G."/>
            <person name="Howard J.M."/>
            <person name="Iguchi T."/>
            <person name="Janes D.E."/>
            <person name="Khan S.Y."/>
            <person name="Kohno S."/>
            <person name="de Koning A.J."/>
            <person name="Lance S.L."/>
            <person name="McCarthy F.M."/>
            <person name="McCormack J.E."/>
            <person name="Merchant M.E."/>
            <person name="Peterson D.G."/>
            <person name="Pollock D.D."/>
            <person name="Pourmand N."/>
            <person name="Raney B.J."/>
            <person name="Roessler K.A."/>
            <person name="Sanford J.R."/>
            <person name="Sawyer R.H."/>
            <person name="Schmidt C.J."/>
            <person name="Triplett E.W."/>
            <person name="Tuberville T.D."/>
            <person name="Venegas-Anaya M."/>
            <person name="Howard J.T."/>
            <person name="Jarvis E.D."/>
            <person name="Guillette L.J.Jr."/>
            <person name="Glenn T.C."/>
            <person name="Green R.E."/>
            <person name="Ray D.A."/>
        </authorList>
    </citation>
    <scope>NUCLEOTIDE SEQUENCE [LARGE SCALE GENOMIC DNA]</scope>
    <source>
        <strain evidence="3">KSC_2009_1</strain>
    </source>
</reference>
<proteinExistence type="predicted"/>
<sequence>MAMQLLLQVLQELEEEEFMKFKFFLKDPALKPQIPQGDLDDASRQNIAKFMVQHYTNRALVMARKMLEQIPHLELHSPEPKDMQEKPWSACGGKEPEQRTLQVQIAAEAKDTNYNFVIKKPSANLLRHPSK</sequence>
<organism evidence="3 4">
    <name type="scientific">Alligator mississippiensis</name>
    <name type="common">American alligator</name>
    <dbReference type="NCBI Taxonomy" id="8496"/>
    <lineage>
        <taxon>Eukaryota</taxon>
        <taxon>Metazoa</taxon>
        <taxon>Chordata</taxon>
        <taxon>Craniata</taxon>
        <taxon>Vertebrata</taxon>
        <taxon>Euteleostomi</taxon>
        <taxon>Archelosauria</taxon>
        <taxon>Archosauria</taxon>
        <taxon>Crocodylia</taxon>
        <taxon>Alligatoridae</taxon>
        <taxon>Alligatorinae</taxon>
        <taxon>Alligator</taxon>
    </lineage>
</organism>
<dbReference type="AlphaFoldDB" id="A0A151MHW8"/>
<comment type="caution">
    <text evidence="3">The sequence shown here is derived from an EMBL/GenBank/DDBJ whole genome shotgun (WGS) entry which is preliminary data.</text>
</comment>
<keyword evidence="4" id="KW-1185">Reference proteome</keyword>
<feature type="region of interest" description="Disordered" evidence="1">
    <location>
        <begin position="75"/>
        <end position="95"/>
    </location>
</feature>
<dbReference type="SMART" id="SM01289">
    <property type="entry name" value="PYRIN"/>
    <property type="match status" value="1"/>
</dbReference>
<evidence type="ECO:0000259" key="2">
    <source>
        <dbReference type="PROSITE" id="PS50824"/>
    </source>
</evidence>
<gene>
    <name evidence="3" type="ORF">Y1Q_0022921</name>
</gene>
<dbReference type="InterPro" id="IPR011029">
    <property type="entry name" value="DEATH-like_dom_sf"/>
</dbReference>
<name>A0A151MHW8_ALLMI</name>
<dbReference type="Proteomes" id="UP000050525">
    <property type="component" value="Unassembled WGS sequence"/>
</dbReference>
<evidence type="ECO:0000313" key="3">
    <source>
        <dbReference type="EMBL" id="KYO24111.1"/>
    </source>
</evidence>
<dbReference type="PROSITE" id="PS50824">
    <property type="entry name" value="DAPIN"/>
    <property type="match status" value="1"/>
</dbReference>
<evidence type="ECO:0000313" key="4">
    <source>
        <dbReference type="Proteomes" id="UP000050525"/>
    </source>
</evidence>
<dbReference type="SUPFAM" id="SSF47986">
    <property type="entry name" value="DEATH domain"/>
    <property type="match status" value="1"/>
</dbReference>
<feature type="domain" description="Pyrin" evidence="2">
    <location>
        <begin position="1"/>
        <end position="55"/>
    </location>
</feature>
<evidence type="ECO:0000256" key="1">
    <source>
        <dbReference type="SAM" id="MobiDB-lite"/>
    </source>
</evidence>
<dbReference type="Pfam" id="PF02758">
    <property type="entry name" value="PYRIN"/>
    <property type="match status" value="1"/>
</dbReference>
<dbReference type="EMBL" id="AKHW03006127">
    <property type="protein sequence ID" value="KYO24111.1"/>
    <property type="molecule type" value="Genomic_DNA"/>
</dbReference>
<feature type="compositionally biased region" description="Basic and acidic residues" evidence="1">
    <location>
        <begin position="75"/>
        <end position="85"/>
    </location>
</feature>
<dbReference type="Gene3D" id="1.10.533.10">
    <property type="entry name" value="Death Domain, Fas"/>
    <property type="match status" value="1"/>
</dbReference>
<dbReference type="InterPro" id="IPR004020">
    <property type="entry name" value="DAPIN"/>
</dbReference>
<accession>A0A151MHW8</accession>
<protein>
    <recommendedName>
        <fullName evidence="2">Pyrin domain-containing protein</fullName>
    </recommendedName>
</protein>